<reference evidence="1 2" key="1">
    <citation type="submission" date="2016-11" db="EMBL/GenBank/DDBJ databases">
        <authorList>
            <person name="Jaros S."/>
            <person name="Januszkiewicz K."/>
            <person name="Wedrychowicz H."/>
        </authorList>
    </citation>
    <scope>NUCLEOTIDE SEQUENCE [LARGE SCALE GENOMIC DNA]</scope>
    <source>
        <strain evidence="1 2">DSM 26897</strain>
    </source>
</reference>
<keyword evidence="2" id="KW-1185">Reference proteome</keyword>
<dbReference type="AlphaFoldDB" id="A0A1M5CSD4"/>
<organism evidence="1 2">
    <name type="scientific">Cnuella takakiae</name>
    <dbReference type="NCBI Taxonomy" id="1302690"/>
    <lineage>
        <taxon>Bacteria</taxon>
        <taxon>Pseudomonadati</taxon>
        <taxon>Bacteroidota</taxon>
        <taxon>Chitinophagia</taxon>
        <taxon>Chitinophagales</taxon>
        <taxon>Chitinophagaceae</taxon>
        <taxon>Cnuella</taxon>
    </lineage>
</organism>
<dbReference type="OrthoDB" id="4714331at2"/>
<sequence length="181" mass="20748">MDDFSDIQFLQQRYAAARNKYKPSRVRCLLLGEAPPSSLDRYFYFEDVKRQDSLFLEIMGVLYPEEKQHYLSSGRDTFLKSELLQRFSDDGFLLLDLLEVPGELLAGSLADAVPSLLQRLQKTIDKQTPIILIKADVYDTCYLPLTAEGYNVVPLRIPFPGSGQQRVFRGKFKTALTSIKW</sequence>
<dbReference type="STRING" id="1302690.BUE76_08470"/>
<gene>
    <name evidence="1" type="ORF">SAMN05444008_109194</name>
</gene>
<evidence type="ECO:0000313" key="1">
    <source>
        <dbReference type="EMBL" id="SHF57600.1"/>
    </source>
</evidence>
<protein>
    <submittedName>
        <fullName evidence="1">Uncharacterized protein</fullName>
    </submittedName>
</protein>
<dbReference type="EMBL" id="FQUO01000009">
    <property type="protein sequence ID" value="SHF57600.1"/>
    <property type="molecule type" value="Genomic_DNA"/>
</dbReference>
<proteinExistence type="predicted"/>
<dbReference type="Proteomes" id="UP000184368">
    <property type="component" value="Unassembled WGS sequence"/>
</dbReference>
<evidence type="ECO:0000313" key="2">
    <source>
        <dbReference type="Proteomes" id="UP000184368"/>
    </source>
</evidence>
<dbReference type="RefSeq" id="WP_073043965.1">
    <property type="nucleotide sequence ID" value="NZ_FQUO01000009.1"/>
</dbReference>
<name>A0A1M5CSD4_9BACT</name>
<accession>A0A1M5CSD4</accession>